<gene>
    <name evidence="11" type="ORF">MNBD_DELTA04-194</name>
</gene>
<dbReference type="Gene3D" id="1.10.10.1330">
    <property type="entry name" value="RNA polymerase sigma-54 factor, core-binding domain"/>
    <property type="match status" value="1"/>
</dbReference>
<dbReference type="PANTHER" id="PTHR32248:SF4">
    <property type="entry name" value="RNA POLYMERASE SIGMA-54 FACTOR"/>
    <property type="match status" value="1"/>
</dbReference>
<evidence type="ECO:0000256" key="7">
    <source>
        <dbReference type="ARBA" id="ARBA00023125"/>
    </source>
</evidence>
<keyword evidence="7" id="KW-0238">DNA-binding</keyword>
<evidence type="ECO:0000256" key="3">
    <source>
        <dbReference type="ARBA" id="ARBA00022679"/>
    </source>
</evidence>
<evidence type="ECO:0000256" key="8">
    <source>
        <dbReference type="ARBA" id="ARBA00023163"/>
    </source>
</evidence>
<dbReference type="GO" id="GO:0003677">
    <property type="term" value="F:DNA binding"/>
    <property type="evidence" value="ECO:0007669"/>
    <property type="project" value="UniProtKB-KW"/>
</dbReference>
<evidence type="ECO:0000259" key="9">
    <source>
        <dbReference type="Pfam" id="PF04552"/>
    </source>
</evidence>
<dbReference type="PRINTS" id="PR00045">
    <property type="entry name" value="SIGMA54FCT"/>
</dbReference>
<dbReference type="EMBL" id="UOEY01000054">
    <property type="protein sequence ID" value="VAW38066.1"/>
    <property type="molecule type" value="Genomic_DNA"/>
</dbReference>
<keyword evidence="2" id="KW-0240">DNA-directed RNA polymerase</keyword>
<keyword evidence="8" id="KW-0804">Transcription</keyword>
<evidence type="ECO:0000256" key="4">
    <source>
        <dbReference type="ARBA" id="ARBA00022695"/>
    </source>
</evidence>
<evidence type="ECO:0000313" key="11">
    <source>
        <dbReference type="EMBL" id="VAW38066.1"/>
    </source>
</evidence>
<evidence type="ECO:0000256" key="6">
    <source>
        <dbReference type="ARBA" id="ARBA00023082"/>
    </source>
</evidence>
<evidence type="ECO:0000256" key="2">
    <source>
        <dbReference type="ARBA" id="ARBA00022478"/>
    </source>
</evidence>
<comment type="similarity">
    <text evidence="1">Belongs to the sigma-54 factor family.</text>
</comment>
<dbReference type="InterPro" id="IPR000394">
    <property type="entry name" value="RNA_pol_sigma_54"/>
</dbReference>
<dbReference type="Pfam" id="PF04963">
    <property type="entry name" value="Sigma54_CBD"/>
    <property type="match status" value="1"/>
</dbReference>
<dbReference type="PROSITE" id="PS00718">
    <property type="entry name" value="SIGMA54_2"/>
    <property type="match status" value="1"/>
</dbReference>
<sequence length="510" mass="57548">MELVAVRPGAAFPAAGLRFFILCRQLFSDMGLELRQQLKLAQKLVMTPQLRQAIKLLQLNRLELTDALRAEIEQNPLLEEVQPEADLQSNPDALSATEAVAPLEAPVTGPVAGDGPASLAEVDWNDYANNFDSDLSFARETPPADAPSQFDFISKKPGIESHLQWQLAHLDLNDQELTIAYFIIGNLDGHGFMDADIDDICAYADCTREVAERMLSLVQGLDPPGIAARDIRESLLLQLERRGLANSLAYEIVRDHMNLLEMRNFGLLARKTGAPARHVVTAVGVIADLTPYPANEFTNEQTCYIVPDVYVFKVDNEFIVRLNDEGLPNLRLSEEYLALLKTKKLNSESRGYIREKRRSAQWFINSIQQRQRTIYKVMESLLKFQRDFFEFGPGHLKPLILREVAEDISMHESTISRVTSNKYAHTPQGIYELKYFFSTALNTIDGDVVSAENIRNRIRQLVGNENPAKPLSDNTISGLLVKENIKVARRTVAKYREQIGILPVKFRRKK</sequence>
<dbReference type="Pfam" id="PF00309">
    <property type="entry name" value="Sigma54_AID"/>
    <property type="match status" value="1"/>
</dbReference>
<proteinExistence type="inferred from homology"/>
<dbReference type="InterPro" id="IPR007634">
    <property type="entry name" value="RNA_pol_sigma_54_DNA-bd"/>
</dbReference>
<dbReference type="Pfam" id="PF04552">
    <property type="entry name" value="Sigma54_DBD"/>
    <property type="match status" value="1"/>
</dbReference>
<dbReference type="GO" id="GO:0016987">
    <property type="term" value="F:sigma factor activity"/>
    <property type="evidence" value="ECO:0007669"/>
    <property type="project" value="UniProtKB-KW"/>
</dbReference>
<feature type="domain" description="RNA polymerase sigma factor 54 core-binding" evidence="10">
    <location>
        <begin position="151"/>
        <end position="336"/>
    </location>
</feature>
<keyword evidence="5" id="KW-0805">Transcription regulation</keyword>
<dbReference type="InterPro" id="IPR038709">
    <property type="entry name" value="RpoN_core-bd_sf"/>
</dbReference>
<dbReference type="NCBIfam" id="TIGR02395">
    <property type="entry name" value="rpoN_sigma"/>
    <property type="match status" value="1"/>
</dbReference>
<reference evidence="11" key="1">
    <citation type="submission" date="2018-06" db="EMBL/GenBank/DDBJ databases">
        <authorList>
            <person name="Zhirakovskaya E."/>
        </authorList>
    </citation>
    <scope>NUCLEOTIDE SEQUENCE</scope>
</reference>
<evidence type="ECO:0000259" key="10">
    <source>
        <dbReference type="Pfam" id="PF04963"/>
    </source>
</evidence>
<evidence type="ECO:0000256" key="5">
    <source>
        <dbReference type="ARBA" id="ARBA00023015"/>
    </source>
</evidence>
<dbReference type="GO" id="GO:0001216">
    <property type="term" value="F:DNA-binding transcription activator activity"/>
    <property type="evidence" value="ECO:0007669"/>
    <property type="project" value="InterPro"/>
</dbReference>
<dbReference type="PIRSF" id="PIRSF000774">
    <property type="entry name" value="RpoN"/>
    <property type="match status" value="1"/>
</dbReference>
<dbReference type="Gene3D" id="1.10.10.60">
    <property type="entry name" value="Homeodomain-like"/>
    <property type="match status" value="1"/>
</dbReference>
<protein>
    <submittedName>
        <fullName evidence="11">RNA polymerase sigma-54 factor RpoN</fullName>
    </submittedName>
</protein>
<organism evidence="11">
    <name type="scientific">hydrothermal vent metagenome</name>
    <dbReference type="NCBI Taxonomy" id="652676"/>
    <lineage>
        <taxon>unclassified sequences</taxon>
        <taxon>metagenomes</taxon>
        <taxon>ecological metagenomes</taxon>
    </lineage>
</organism>
<keyword evidence="4" id="KW-0548">Nucleotidyltransferase</keyword>
<feature type="domain" description="RNA polymerase sigma factor 54 DNA-binding" evidence="9">
    <location>
        <begin position="352"/>
        <end position="508"/>
    </location>
</feature>
<dbReference type="GO" id="GO:0000428">
    <property type="term" value="C:DNA-directed RNA polymerase complex"/>
    <property type="evidence" value="ECO:0007669"/>
    <property type="project" value="UniProtKB-KW"/>
</dbReference>
<dbReference type="InterPro" id="IPR007046">
    <property type="entry name" value="RNA_pol_sigma_54_core-bd"/>
</dbReference>
<name>A0A3B0W0H5_9ZZZZ</name>
<keyword evidence="3" id="KW-0808">Transferase</keyword>
<dbReference type="PROSITE" id="PS00717">
    <property type="entry name" value="SIGMA54_1"/>
    <property type="match status" value="1"/>
</dbReference>
<dbReference type="PANTHER" id="PTHR32248">
    <property type="entry name" value="RNA POLYMERASE SIGMA-54 FACTOR"/>
    <property type="match status" value="1"/>
</dbReference>
<dbReference type="GO" id="GO:0006352">
    <property type="term" value="P:DNA-templated transcription initiation"/>
    <property type="evidence" value="ECO:0007669"/>
    <property type="project" value="InterPro"/>
</dbReference>
<dbReference type="AlphaFoldDB" id="A0A3B0W0H5"/>
<keyword evidence="6" id="KW-0731">Sigma factor</keyword>
<dbReference type="GO" id="GO:0016779">
    <property type="term" value="F:nucleotidyltransferase activity"/>
    <property type="evidence" value="ECO:0007669"/>
    <property type="project" value="UniProtKB-KW"/>
</dbReference>
<accession>A0A3B0W0H5</accession>
<evidence type="ECO:0000256" key="1">
    <source>
        <dbReference type="ARBA" id="ARBA00008798"/>
    </source>
</evidence>
<dbReference type="PROSITE" id="PS50044">
    <property type="entry name" value="SIGMA54_3"/>
    <property type="match status" value="1"/>
</dbReference>